<feature type="domain" description="Glycoside hydrolase family 31 TIM barrel" evidence="4">
    <location>
        <begin position="232"/>
        <end position="518"/>
    </location>
</feature>
<dbReference type="PANTHER" id="PTHR43863">
    <property type="entry name" value="HYDROLASE, PUTATIVE (AFU_ORTHOLOGUE AFUA_1G03140)-RELATED"/>
    <property type="match status" value="1"/>
</dbReference>
<evidence type="ECO:0000313" key="6">
    <source>
        <dbReference type="EMBL" id="TPX11903.1"/>
    </source>
</evidence>
<feature type="signal peptide" evidence="3">
    <location>
        <begin position="1"/>
        <end position="24"/>
    </location>
</feature>
<sequence length="723" mass="80656">MAFSDSRLWVILVTLLVPASQALSAEMMSNSPGHLKLIHEGVGVGNELIAGTFPFPDSFYHKHRREIVSHEDGSHTEWNSIAPDAVEVKASYPNSGSVGATFTFAPDDTLYGVWSYPWNGSIANAGQNHADIGLFGTDRPGINWANARAPFFFSRSGFGVYVDSLQFGSFDFSEPGTASFSFNGSELTYNVLYNSNLTELLMRYANLSSKPEMPIDSGYGPIFWSDNFEEDFHQGVSRADENFHDVMKHLKQNQIRATAIFADRPYGTGNWSFGNFDFDPKNYPDPRTFIANLSSQGYDFQAWVANRAFLYTELYNTSMANGWLFPGFDGTQFLGPALNLSIPAAYSYLLERLTSLARIGVKGFKIDRGEEREMPDAEQNLQSILFNELCYKAMETVWGKGNFFSFARSAFDRSRSKVAIWNGDSQANFTGLQYSVASAIRAGLLGFSHWGSDTGGYLRTNSTPTEELWARWMHFSAFSPMYEIMVGTKHTPWYDYSPRLVRVLKDTAALHTSLIPYIRSYAYAASQTGLPVMRALFLEYPDDDKVAETGDAYTFGKEFLVAPIVTQGGNRTVYFPRGQGRFLEYFNKSQTFKPGETHEITNMPLEYSPVYVREGAIIPTGDVFQGNAKWVANWKPHLVIEVYPSYNVSVSSFTYYRGKESTPLNGTTSITMTARSGNVTIQSGDLGVDGTILVYHKNGVENITLPSGEEHTLHIGGLVSLFE</sequence>
<comment type="caution">
    <text evidence="6">The sequence shown here is derived from an EMBL/GenBank/DDBJ whole genome shotgun (WGS) entry which is preliminary data.</text>
</comment>
<keyword evidence="2" id="KW-0326">Glycosidase</keyword>
<dbReference type="Gene3D" id="3.20.20.80">
    <property type="entry name" value="Glycosidases"/>
    <property type="match status" value="1"/>
</dbReference>
<dbReference type="InterPro" id="IPR017853">
    <property type="entry name" value="GH"/>
</dbReference>
<protein>
    <recommendedName>
        <fullName evidence="8">Glycoside hydrolase family 31 protein</fullName>
    </recommendedName>
</protein>
<dbReference type="GO" id="GO:0004553">
    <property type="term" value="F:hydrolase activity, hydrolyzing O-glycosyl compounds"/>
    <property type="evidence" value="ECO:0007669"/>
    <property type="project" value="InterPro"/>
</dbReference>
<evidence type="ECO:0000256" key="2">
    <source>
        <dbReference type="RuleBase" id="RU361185"/>
    </source>
</evidence>
<dbReference type="InParanoid" id="A0A507AW11"/>
<dbReference type="RefSeq" id="XP_030993614.1">
    <property type="nucleotide sequence ID" value="XM_031142141.1"/>
</dbReference>
<keyword evidence="3" id="KW-0732">Signal</keyword>
<feature type="domain" description="Glycosyl hydrolase family 31 C-terminal" evidence="5">
    <location>
        <begin position="529"/>
        <end position="618"/>
    </location>
</feature>
<evidence type="ECO:0000313" key="7">
    <source>
        <dbReference type="Proteomes" id="UP000319257"/>
    </source>
</evidence>
<evidence type="ECO:0000259" key="5">
    <source>
        <dbReference type="Pfam" id="PF21365"/>
    </source>
</evidence>
<evidence type="ECO:0008006" key="8">
    <source>
        <dbReference type="Google" id="ProtNLM"/>
    </source>
</evidence>
<dbReference type="InterPro" id="IPR048395">
    <property type="entry name" value="Glyco_hydro_31_C"/>
</dbReference>
<keyword evidence="2" id="KW-0378">Hydrolase</keyword>
<dbReference type="OrthoDB" id="10070917at2759"/>
<dbReference type="AlphaFoldDB" id="A0A507AW11"/>
<dbReference type="GO" id="GO:0005975">
    <property type="term" value="P:carbohydrate metabolic process"/>
    <property type="evidence" value="ECO:0007669"/>
    <property type="project" value="InterPro"/>
</dbReference>
<keyword evidence="7" id="KW-1185">Reference proteome</keyword>
<feature type="chain" id="PRO_5021398600" description="Glycoside hydrolase family 31 protein" evidence="3">
    <location>
        <begin position="25"/>
        <end position="723"/>
    </location>
</feature>
<dbReference type="SUPFAM" id="SSF51445">
    <property type="entry name" value="(Trans)glycosidases"/>
    <property type="match status" value="1"/>
</dbReference>
<proteinExistence type="inferred from homology"/>
<dbReference type="InterPro" id="IPR013780">
    <property type="entry name" value="Glyco_hydro_b"/>
</dbReference>
<dbReference type="PANTHER" id="PTHR43863:SF2">
    <property type="entry name" value="MALTASE-GLUCOAMYLASE"/>
    <property type="match status" value="1"/>
</dbReference>
<accession>A0A507AW11</accession>
<gene>
    <name evidence="6" type="ORF">E0L32_007401</name>
</gene>
<dbReference type="Gene3D" id="2.60.40.1180">
    <property type="entry name" value="Golgi alpha-mannosidase II"/>
    <property type="match status" value="1"/>
</dbReference>
<reference evidence="6 7" key="1">
    <citation type="submission" date="2019-06" db="EMBL/GenBank/DDBJ databases">
        <title>Draft genome sequence of the filamentous fungus Phialemoniopsis curvata isolated from diesel fuel.</title>
        <authorList>
            <person name="Varaljay V.A."/>
            <person name="Lyon W.J."/>
            <person name="Crouch A.L."/>
            <person name="Drake C.E."/>
            <person name="Hollomon J.M."/>
            <person name="Nadeau L.J."/>
            <person name="Nunn H.S."/>
            <person name="Stevenson B.S."/>
            <person name="Bojanowski C.L."/>
            <person name="Crookes-Goodson W.J."/>
        </authorList>
    </citation>
    <scope>NUCLEOTIDE SEQUENCE [LARGE SCALE GENOMIC DNA]</scope>
    <source>
        <strain evidence="6 7">D216</strain>
    </source>
</reference>
<comment type="similarity">
    <text evidence="1 2">Belongs to the glycosyl hydrolase 31 family.</text>
</comment>
<name>A0A507AW11_9PEZI</name>
<dbReference type="GeneID" id="41974848"/>
<dbReference type="Pfam" id="PF01055">
    <property type="entry name" value="Glyco_hydro_31_2nd"/>
    <property type="match status" value="1"/>
</dbReference>
<evidence type="ECO:0000256" key="1">
    <source>
        <dbReference type="ARBA" id="ARBA00007806"/>
    </source>
</evidence>
<dbReference type="InterPro" id="IPR051816">
    <property type="entry name" value="Glycosyl_Hydrolase_31"/>
</dbReference>
<dbReference type="STRING" id="1093900.A0A507AW11"/>
<dbReference type="SUPFAM" id="SSF51011">
    <property type="entry name" value="Glycosyl hydrolase domain"/>
    <property type="match status" value="1"/>
</dbReference>
<dbReference type="Pfam" id="PF21365">
    <property type="entry name" value="Glyco_hydro_31_3rd"/>
    <property type="match status" value="1"/>
</dbReference>
<evidence type="ECO:0000259" key="4">
    <source>
        <dbReference type="Pfam" id="PF01055"/>
    </source>
</evidence>
<dbReference type="InterPro" id="IPR000322">
    <property type="entry name" value="Glyco_hydro_31_TIM"/>
</dbReference>
<organism evidence="6 7">
    <name type="scientific">Thyridium curvatum</name>
    <dbReference type="NCBI Taxonomy" id="1093900"/>
    <lineage>
        <taxon>Eukaryota</taxon>
        <taxon>Fungi</taxon>
        <taxon>Dikarya</taxon>
        <taxon>Ascomycota</taxon>
        <taxon>Pezizomycotina</taxon>
        <taxon>Sordariomycetes</taxon>
        <taxon>Sordariomycetidae</taxon>
        <taxon>Thyridiales</taxon>
        <taxon>Thyridiaceae</taxon>
        <taxon>Thyridium</taxon>
    </lineage>
</organism>
<dbReference type="EMBL" id="SKBQ01000045">
    <property type="protein sequence ID" value="TPX11903.1"/>
    <property type="molecule type" value="Genomic_DNA"/>
</dbReference>
<dbReference type="Proteomes" id="UP000319257">
    <property type="component" value="Unassembled WGS sequence"/>
</dbReference>
<evidence type="ECO:0000256" key="3">
    <source>
        <dbReference type="SAM" id="SignalP"/>
    </source>
</evidence>
<dbReference type="Gene3D" id="2.60.40.1760">
    <property type="entry name" value="glycosyl hydrolase (family 31)"/>
    <property type="match status" value="1"/>
</dbReference>